<gene>
    <name evidence="3" type="ORF">JKP88DRAFT_338840</name>
</gene>
<dbReference type="InterPro" id="IPR006935">
    <property type="entry name" value="Helicase/UvrB_N"/>
</dbReference>
<evidence type="ECO:0000259" key="1">
    <source>
        <dbReference type="PROSITE" id="PS51192"/>
    </source>
</evidence>
<organism evidence="3 4">
    <name type="scientific">Tribonema minus</name>
    <dbReference type="NCBI Taxonomy" id="303371"/>
    <lineage>
        <taxon>Eukaryota</taxon>
        <taxon>Sar</taxon>
        <taxon>Stramenopiles</taxon>
        <taxon>Ochrophyta</taxon>
        <taxon>PX clade</taxon>
        <taxon>Xanthophyceae</taxon>
        <taxon>Tribonematales</taxon>
        <taxon>Tribonemataceae</taxon>
        <taxon>Tribonema</taxon>
    </lineage>
</organism>
<proteinExistence type="predicted"/>
<dbReference type="PANTHER" id="PTHR47396">
    <property type="entry name" value="TYPE I RESTRICTION ENZYME ECOKI R PROTEIN"/>
    <property type="match status" value="1"/>
</dbReference>
<feature type="domain" description="Helicase ATP-binding" evidence="1">
    <location>
        <begin position="33"/>
        <end position="220"/>
    </location>
</feature>
<dbReference type="SUPFAM" id="SSF52540">
    <property type="entry name" value="P-loop containing nucleoside triphosphate hydrolases"/>
    <property type="match status" value="1"/>
</dbReference>
<dbReference type="AlphaFoldDB" id="A0A835YHM4"/>
<dbReference type="Gene3D" id="3.40.50.300">
    <property type="entry name" value="P-loop containing nucleotide triphosphate hydrolases"/>
    <property type="match status" value="2"/>
</dbReference>
<dbReference type="Pfam" id="PF04851">
    <property type="entry name" value="ResIII"/>
    <property type="match status" value="1"/>
</dbReference>
<evidence type="ECO:0000313" key="3">
    <source>
        <dbReference type="EMBL" id="KAG5175335.1"/>
    </source>
</evidence>
<sequence>MSPYPAHDASLAACTATVMLRPYQKEVLQQMKALYAQGTHRILVPMATGMGKTTVFSHVPSAFPELAKRGTLVLVHREELVRQAQAQLTRCGLKVGIEMRGERSSASDDAVVASVQTLGYRRGAGGMARLRQLVERPPGIVIVDEAHHMTEPGLYNRILNGETNSQAVRAVLTPEAFELGMGSKCGGKTRGGALVAGFTATPDRADGKALTPFFDAVCAPLDLAWGILGGHLVNIIVDTDTLACLRRRGQTTLRCSGPAFLFLPFPSHTDIKVRGSTVGGRDFDSAELSAAVNTSARNEAIVRALKHMPQRLPPSTGVHHLTLGGSDGGGGDSGGGSTAEQAMAQLERPTCTLCFCASVEHAHDLARVLSDAGMPAAAVDGTTPLEERRAIIERFRAGDLAVVTNFGVFTEVHITNVQQGFDAPHVNTVVMARPTMSQPLFMQMIGRGTRPAPGVLDSLYSAEGPMSAELRRSAIDKSHKPWMRLVDVVDNCGKHKVKTAGSVLGLHPLFFGRKDGDSTPTSMANVLEQLAQMKAKANLTDVMDFAELQVRIKRSWLVPATTDTTSTISGMLSLKDLKIGTRVKGVKVQIVSVGTDKAIKDPRLSWRDVRLEMSGGAGLIVEGDLTWSWRAHQAKDVNDDQLYCGAWYTLAARVKKVIAETRTVWVHHCRLELCDDER</sequence>
<dbReference type="InterPro" id="IPR050742">
    <property type="entry name" value="Helicase_Restrict-Modif_Enz"/>
</dbReference>
<dbReference type="SMART" id="SM00490">
    <property type="entry name" value="HELICc"/>
    <property type="match status" value="1"/>
</dbReference>
<keyword evidence="4" id="KW-1185">Reference proteome</keyword>
<dbReference type="Proteomes" id="UP000664859">
    <property type="component" value="Unassembled WGS sequence"/>
</dbReference>
<accession>A0A835YHM4</accession>
<dbReference type="PROSITE" id="PS51194">
    <property type="entry name" value="HELICASE_CTER"/>
    <property type="match status" value="1"/>
</dbReference>
<keyword evidence="3" id="KW-0378">Hydrolase</keyword>
<dbReference type="InterPro" id="IPR014001">
    <property type="entry name" value="Helicase_ATP-bd"/>
</dbReference>
<name>A0A835YHM4_9STRA</name>
<dbReference type="PROSITE" id="PS51192">
    <property type="entry name" value="HELICASE_ATP_BIND_1"/>
    <property type="match status" value="1"/>
</dbReference>
<dbReference type="GO" id="GO:0070125">
    <property type="term" value="P:mitochondrial translational elongation"/>
    <property type="evidence" value="ECO:0007669"/>
    <property type="project" value="TreeGrafter"/>
</dbReference>
<dbReference type="GO" id="GO:0032042">
    <property type="term" value="P:mitochondrial DNA metabolic process"/>
    <property type="evidence" value="ECO:0007669"/>
    <property type="project" value="TreeGrafter"/>
</dbReference>
<dbReference type="GO" id="GO:0061749">
    <property type="term" value="F:forked DNA-dependent helicase activity"/>
    <property type="evidence" value="ECO:0007669"/>
    <property type="project" value="TreeGrafter"/>
</dbReference>
<protein>
    <submittedName>
        <fullName evidence="3">P-loop containing nucleoside triphosphate hydrolase protein</fullName>
    </submittedName>
</protein>
<dbReference type="GO" id="GO:0005759">
    <property type="term" value="C:mitochondrial matrix"/>
    <property type="evidence" value="ECO:0007669"/>
    <property type="project" value="TreeGrafter"/>
</dbReference>
<dbReference type="GO" id="GO:0000403">
    <property type="term" value="F:Y-form DNA binding"/>
    <property type="evidence" value="ECO:0007669"/>
    <property type="project" value="TreeGrafter"/>
</dbReference>
<dbReference type="InterPro" id="IPR027417">
    <property type="entry name" value="P-loop_NTPase"/>
</dbReference>
<feature type="domain" description="Helicase C-terminal" evidence="2">
    <location>
        <begin position="338"/>
        <end position="487"/>
    </location>
</feature>
<dbReference type="Pfam" id="PF00271">
    <property type="entry name" value="Helicase_C"/>
    <property type="match status" value="1"/>
</dbReference>
<dbReference type="GO" id="GO:0036121">
    <property type="term" value="F:double-stranded DNA helicase activity"/>
    <property type="evidence" value="ECO:0007669"/>
    <property type="project" value="TreeGrafter"/>
</dbReference>
<comment type="caution">
    <text evidence="3">The sequence shown here is derived from an EMBL/GenBank/DDBJ whole genome shotgun (WGS) entry which is preliminary data.</text>
</comment>
<evidence type="ECO:0000259" key="2">
    <source>
        <dbReference type="PROSITE" id="PS51194"/>
    </source>
</evidence>
<reference evidence="3" key="1">
    <citation type="submission" date="2021-02" db="EMBL/GenBank/DDBJ databases">
        <title>First Annotated Genome of the Yellow-green Alga Tribonema minus.</title>
        <authorList>
            <person name="Mahan K.M."/>
        </authorList>
    </citation>
    <scope>NUCLEOTIDE SEQUENCE</scope>
    <source>
        <strain evidence="3">UTEX B ZZ1240</strain>
    </source>
</reference>
<dbReference type="EMBL" id="JAFCMP010000551">
    <property type="protein sequence ID" value="KAG5175335.1"/>
    <property type="molecule type" value="Genomic_DNA"/>
</dbReference>
<dbReference type="InterPro" id="IPR001650">
    <property type="entry name" value="Helicase_C-like"/>
</dbReference>
<evidence type="ECO:0000313" key="4">
    <source>
        <dbReference type="Proteomes" id="UP000664859"/>
    </source>
</evidence>
<dbReference type="GO" id="GO:0016787">
    <property type="term" value="F:hydrolase activity"/>
    <property type="evidence" value="ECO:0007669"/>
    <property type="project" value="UniProtKB-KW"/>
</dbReference>
<dbReference type="GO" id="GO:0005524">
    <property type="term" value="F:ATP binding"/>
    <property type="evidence" value="ECO:0007669"/>
    <property type="project" value="InterPro"/>
</dbReference>
<dbReference type="PANTHER" id="PTHR47396:SF1">
    <property type="entry name" value="ATP-DEPENDENT HELICASE IRC3-RELATED"/>
    <property type="match status" value="1"/>
</dbReference>
<dbReference type="SMART" id="SM00487">
    <property type="entry name" value="DEXDc"/>
    <property type="match status" value="1"/>
</dbReference>
<dbReference type="OrthoDB" id="205240at2759"/>